<organism evidence="2 3">
    <name type="scientific">Engystomops pustulosus</name>
    <name type="common">Tungara frog</name>
    <name type="synonym">Physalaemus pustulosus</name>
    <dbReference type="NCBI Taxonomy" id="76066"/>
    <lineage>
        <taxon>Eukaryota</taxon>
        <taxon>Metazoa</taxon>
        <taxon>Chordata</taxon>
        <taxon>Craniata</taxon>
        <taxon>Vertebrata</taxon>
        <taxon>Euteleostomi</taxon>
        <taxon>Amphibia</taxon>
        <taxon>Batrachia</taxon>
        <taxon>Anura</taxon>
        <taxon>Neobatrachia</taxon>
        <taxon>Hyloidea</taxon>
        <taxon>Leptodactylidae</taxon>
        <taxon>Leiuperinae</taxon>
        <taxon>Engystomops</taxon>
    </lineage>
</organism>
<evidence type="ECO:0000313" key="3">
    <source>
        <dbReference type="Proteomes" id="UP000824782"/>
    </source>
</evidence>
<dbReference type="GO" id="GO:0048742">
    <property type="term" value="P:regulation of skeletal muscle fiber development"/>
    <property type="evidence" value="ECO:0007669"/>
    <property type="project" value="TreeGrafter"/>
</dbReference>
<proteinExistence type="predicted"/>
<evidence type="ECO:0000259" key="1">
    <source>
        <dbReference type="SMART" id="SM01204"/>
    </source>
</evidence>
<keyword evidence="3" id="KW-1185">Reference proteome</keyword>
<evidence type="ECO:0000313" key="2">
    <source>
        <dbReference type="EMBL" id="KAG8576460.1"/>
    </source>
</evidence>
<accession>A0AAV7BUS6</accession>
<dbReference type="GO" id="GO:0032436">
    <property type="term" value="P:positive regulation of proteasomal ubiquitin-dependent protein catabolic process"/>
    <property type="evidence" value="ECO:0007669"/>
    <property type="project" value="TreeGrafter"/>
</dbReference>
<name>A0AAV7BUS6_ENGPU</name>
<dbReference type="GO" id="GO:0000209">
    <property type="term" value="P:protein polyubiquitination"/>
    <property type="evidence" value="ECO:0007669"/>
    <property type="project" value="TreeGrafter"/>
</dbReference>
<dbReference type="AlphaFoldDB" id="A0AAV7BUS6"/>
<sequence>MIVCRLWRDCAWRKLKARQKVAWMSSVGAADIDLGVHSLVHVVKEELEKVYIIPEMFLYFTDSESLNDHGAQSGAKKAKKKHGTETAASLEKLLPKDCNILGIATPGIVVTPGGSASNSPMEFEDGESGFALLFPKISGVKIQHFHLFKDFKSKVFDEKKLEEAGLKNNPDLRVVLIFEYNSWKPGGVRFLNQVLKPLNEKSIIIAGGHVDYLASFPPQEKARFSTDCVGVVGLALSGPQIQGATVLLDQDVCDEKSVDSAMQRLKAANIPEQNSVGLMFACVGRGEQHYKKKNVEADSFRKHFPGVPLFGFFGNGEIGCDRVVSGNFTLRECNGEKDNLLHQYTTVMTIIHFGHAK</sequence>
<dbReference type="SMART" id="SM01204">
    <property type="entry name" value="FIST_C"/>
    <property type="match status" value="1"/>
</dbReference>
<protein>
    <recommendedName>
        <fullName evidence="1">FIST C-domain domain-containing protein</fullName>
    </recommendedName>
</protein>
<dbReference type="PANTHER" id="PTHR14939">
    <property type="entry name" value="F-BOX ONLY PROTEIN 22"/>
    <property type="match status" value="1"/>
</dbReference>
<dbReference type="Pfam" id="PF10442">
    <property type="entry name" value="FIST_C"/>
    <property type="match status" value="1"/>
</dbReference>
<reference evidence="2" key="1">
    <citation type="thesis" date="2020" institute="ProQuest LLC" country="789 East Eisenhower Parkway, Ann Arbor, MI, USA">
        <title>Comparative Genomics and Chromosome Evolution.</title>
        <authorList>
            <person name="Mudd A.B."/>
        </authorList>
    </citation>
    <scope>NUCLEOTIDE SEQUENCE</scope>
    <source>
        <strain evidence="2">237g6f4</strain>
        <tissue evidence="2">Blood</tissue>
    </source>
</reference>
<dbReference type="Proteomes" id="UP000824782">
    <property type="component" value="Unassembled WGS sequence"/>
</dbReference>
<dbReference type="PANTHER" id="PTHR14939:SF5">
    <property type="entry name" value="F-BOX ONLY PROTEIN 22"/>
    <property type="match status" value="1"/>
</dbReference>
<dbReference type="InterPro" id="IPR019494">
    <property type="entry name" value="FIST_C"/>
</dbReference>
<dbReference type="EMBL" id="WNYA01000004">
    <property type="protein sequence ID" value="KAG8576460.1"/>
    <property type="molecule type" value="Genomic_DNA"/>
</dbReference>
<gene>
    <name evidence="2" type="ORF">GDO81_009869</name>
</gene>
<comment type="caution">
    <text evidence="2">The sequence shown here is derived from an EMBL/GenBank/DDBJ whole genome shotgun (WGS) entry which is preliminary data.</text>
</comment>
<feature type="domain" description="FIST C-domain" evidence="1">
    <location>
        <begin position="187"/>
        <end position="321"/>
    </location>
</feature>